<name>X1N341_9ZZZZ</name>
<dbReference type="EMBL" id="BARV01013226">
    <property type="protein sequence ID" value="GAI13004.1"/>
    <property type="molecule type" value="Genomic_DNA"/>
</dbReference>
<protein>
    <recommendedName>
        <fullName evidence="1">CARDB domain-containing protein</fullName>
    </recommendedName>
</protein>
<dbReference type="InterPro" id="IPR013783">
    <property type="entry name" value="Ig-like_fold"/>
</dbReference>
<organism evidence="2">
    <name type="scientific">marine sediment metagenome</name>
    <dbReference type="NCBI Taxonomy" id="412755"/>
    <lineage>
        <taxon>unclassified sequences</taxon>
        <taxon>metagenomes</taxon>
        <taxon>ecological metagenomes</taxon>
    </lineage>
</organism>
<dbReference type="Gene3D" id="2.60.40.10">
    <property type="entry name" value="Immunoglobulins"/>
    <property type="match status" value="1"/>
</dbReference>
<dbReference type="InterPro" id="IPR011635">
    <property type="entry name" value="CARDB"/>
</dbReference>
<evidence type="ECO:0000259" key="1">
    <source>
        <dbReference type="Pfam" id="PF07705"/>
    </source>
</evidence>
<reference evidence="2" key="1">
    <citation type="journal article" date="2014" name="Front. Microbiol.">
        <title>High frequency of phylogenetically diverse reductive dehalogenase-homologous genes in deep subseafloor sedimentary metagenomes.</title>
        <authorList>
            <person name="Kawai M."/>
            <person name="Futagami T."/>
            <person name="Toyoda A."/>
            <person name="Takaki Y."/>
            <person name="Nishi S."/>
            <person name="Hori S."/>
            <person name="Arai W."/>
            <person name="Tsubouchi T."/>
            <person name="Morono Y."/>
            <person name="Uchiyama I."/>
            <person name="Ito T."/>
            <person name="Fujiyama A."/>
            <person name="Inagaki F."/>
            <person name="Takami H."/>
        </authorList>
    </citation>
    <scope>NUCLEOTIDE SEQUENCE</scope>
    <source>
        <strain evidence="2">Expedition CK06-06</strain>
    </source>
</reference>
<evidence type="ECO:0000313" key="2">
    <source>
        <dbReference type="EMBL" id="GAI13004.1"/>
    </source>
</evidence>
<dbReference type="AlphaFoldDB" id="X1N341"/>
<sequence>GATFDPPITFTWRYDHYILPTGIAEKDLVLAYHDGEAWIELECIVDTKNNIITASVSHFTTFAIIGTIPPVPAPAMFSISNLTITPREVASNEPVTITASISNTGETEGSYNIVLRVNGVKEVEKSITLAAGRSQVVSFNVAKEDAGIYTVTVNRLAGIFTA</sequence>
<feature type="non-terminal residue" evidence="2">
    <location>
        <position position="1"/>
    </location>
</feature>
<accession>X1N341</accession>
<comment type="caution">
    <text evidence="2">The sequence shown here is derived from an EMBL/GenBank/DDBJ whole genome shotgun (WGS) entry which is preliminary data.</text>
</comment>
<feature type="non-terminal residue" evidence="2">
    <location>
        <position position="162"/>
    </location>
</feature>
<gene>
    <name evidence="2" type="ORF">S06H3_24029</name>
</gene>
<proteinExistence type="predicted"/>
<feature type="domain" description="CARDB" evidence="1">
    <location>
        <begin position="81"/>
        <end position="153"/>
    </location>
</feature>
<dbReference type="Pfam" id="PF07705">
    <property type="entry name" value="CARDB"/>
    <property type="match status" value="1"/>
</dbReference>